<dbReference type="InterPro" id="IPR024185">
    <property type="entry name" value="FTHF_cligase-like_sf"/>
</dbReference>
<dbReference type="SUPFAM" id="SSF100950">
    <property type="entry name" value="NagB/RpiA/CoA transferase-like"/>
    <property type="match status" value="1"/>
</dbReference>
<dbReference type="RefSeq" id="WP_055748186.1">
    <property type="nucleotide sequence ID" value="NZ_LJJB01000015.1"/>
</dbReference>
<dbReference type="Gene3D" id="3.40.50.10420">
    <property type="entry name" value="NagB/RpiA/CoA transferase-like"/>
    <property type="match status" value="1"/>
</dbReference>
<keyword evidence="4" id="KW-0479">Metal-binding</keyword>
<evidence type="ECO:0000256" key="1">
    <source>
        <dbReference type="ARBA" id="ARBA00010638"/>
    </source>
</evidence>
<keyword evidence="6" id="KW-1185">Reference proteome</keyword>
<keyword evidence="2 4" id="KW-0547">Nucleotide-binding</keyword>
<dbReference type="PIRSF" id="PIRSF006806">
    <property type="entry name" value="FTHF_cligase"/>
    <property type="match status" value="1"/>
</dbReference>
<dbReference type="PANTHER" id="PTHR23407">
    <property type="entry name" value="ATPASE INHIBITOR/5-FORMYLTETRAHYDROFOLATE CYCLO-LIGASE"/>
    <property type="match status" value="1"/>
</dbReference>
<name>A0ABR5MZV5_BRECH</name>
<dbReference type="NCBIfam" id="TIGR02727">
    <property type="entry name" value="MTHFS_bact"/>
    <property type="match status" value="1"/>
</dbReference>
<dbReference type="InterPro" id="IPR002698">
    <property type="entry name" value="FTHF_cligase"/>
</dbReference>
<reference evidence="5 6" key="1">
    <citation type="submission" date="2015-09" db="EMBL/GenBank/DDBJ databases">
        <title>Genome sequencing project for genomic taxonomy and phylogenomics of Bacillus-like bacteria.</title>
        <authorList>
            <person name="Liu B."/>
            <person name="Wang J."/>
            <person name="Zhu Y."/>
            <person name="Liu G."/>
            <person name="Chen Q."/>
            <person name="Chen Z."/>
            <person name="Lan J."/>
            <person name="Che J."/>
            <person name="Ge C."/>
            <person name="Shi H."/>
            <person name="Pan Z."/>
            <person name="Liu X."/>
        </authorList>
    </citation>
    <scope>NUCLEOTIDE SEQUENCE [LARGE SCALE GENOMIC DNA]</scope>
    <source>
        <strain evidence="5 6">DSM 8552</strain>
    </source>
</reference>
<organism evidence="5 6">
    <name type="scientific">Brevibacillus choshinensis</name>
    <dbReference type="NCBI Taxonomy" id="54911"/>
    <lineage>
        <taxon>Bacteria</taxon>
        <taxon>Bacillati</taxon>
        <taxon>Bacillota</taxon>
        <taxon>Bacilli</taxon>
        <taxon>Bacillales</taxon>
        <taxon>Paenibacillaceae</taxon>
        <taxon>Brevibacillus</taxon>
    </lineage>
</organism>
<comment type="similarity">
    <text evidence="1 4">Belongs to the 5-formyltetrahydrofolate cyclo-ligase family.</text>
</comment>
<sequence>MNLKSVKQQLRSRIMDERKALPAAERSEYSAQVCRLLAENEQLARARAIMAFHPFGAELDIFPFVEEARTRGQEIWLPLTLPSDRRLIPYRYEGKHMLKQGVYGIWEPDPAMAQEADLSKLDAVLVPGVAFDRQGGRMGYGGGYYDRFLATLGSRPFLVGIAFSMQVIDKVPREPHDICLDGLVTESGFFQT</sequence>
<protein>
    <recommendedName>
        <fullName evidence="4">5-formyltetrahydrofolate cyclo-ligase</fullName>
        <ecNumber evidence="4">6.3.3.2</ecNumber>
    </recommendedName>
</protein>
<evidence type="ECO:0000256" key="2">
    <source>
        <dbReference type="ARBA" id="ARBA00022741"/>
    </source>
</evidence>
<evidence type="ECO:0000313" key="6">
    <source>
        <dbReference type="Proteomes" id="UP000051063"/>
    </source>
</evidence>
<dbReference type="InterPro" id="IPR037171">
    <property type="entry name" value="NagB/RpiA_transferase-like"/>
</dbReference>
<evidence type="ECO:0000313" key="5">
    <source>
        <dbReference type="EMBL" id="KQL43644.1"/>
    </source>
</evidence>
<gene>
    <name evidence="5" type="ORF">AN963_28475</name>
</gene>
<keyword evidence="4" id="KW-0460">Magnesium</keyword>
<dbReference type="EMBL" id="LJJB01000015">
    <property type="protein sequence ID" value="KQL43644.1"/>
    <property type="molecule type" value="Genomic_DNA"/>
</dbReference>
<dbReference type="PANTHER" id="PTHR23407:SF1">
    <property type="entry name" value="5-FORMYLTETRAHYDROFOLATE CYCLO-LIGASE"/>
    <property type="match status" value="1"/>
</dbReference>
<dbReference type="Pfam" id="PF01812">
    <property type="entry name" value="5-FTHF_cyc-lig"/>
    <property type="match status" value="1"/>
</dbReference>
<comment type="cofactor">
    <cofactor evidence="4">
        <name>Mg(2+)</name>
        <dbReference type="ChEBI" id="CHEBI:18420"/>
    </cofactor>
</comment>
<dbReference type="EC" id="6.3.3.2" evidence="4"/>
<evidence type="ECO:0000256" key="3">
    <source>
        <dbReference type="ARBA" id="ARBA00022840"/>
    </source>
</evidence>
<keyword evidence="3 4" id="KW-0067">ATP-binding</keyword>
<comment type="catalytic activity">
    <reaction evidence="4">
        <text>(6S)-5-formyl-5,6,7,8-tetrahydrofolate + ATP = (6R)-5,10-methenyltetrahydrofolate + ADP + phosphate</text>
        <dbReference type="Rhea" id="RHEA:10488"/>
        <dbReference type="ChEBI" id="CHEBI:30616"/>
        <dbReference type="ChEBI" id="CHEBI:43474"/>
        <dbReference type="ChEBI" id="CHEBI:57455"/>
        <dbReference type="ChEBI" id="CHEBI:57457"/>
        <dbReference type="ChEBI" id="CHEBI:456216"/>
        <dbReference type="EC" id="6.3.3.2"/>
    </reaction>
</comment>
<comment type="caution">
    <text evidence="5">The sequence shown here is derived from an EMBL/GenBank/DDBJ whole genome shotgun (WGS) entry which is preliminary data.</text>
</comment>
<accession>A0ABR5MZV5</accession>
<proteinExistence type="inferred from homology"/>
<evidence type="ECO:0000256" key="4">
    <source>
        <dbReference type="RuleBase" id="RU361279"/>
    </source>
</evidence>
<dbReference type="Proteomes" id="UP000051063">
    <property type="component" value="Unassembled WGS sequence"/>
</dbReference>